<keyword evidence="1" id="KW-1133">Transmembrane helix</keyword>
<name>A0ABP0YZ95_9ROSI</name>
<accession>A0ABP0YZ95</accession>
<keyword evidence="3" id="KW-1185">Reference proteome</keyword>
<protein>
    <submittedName>
        <fullName evidence="2">Uncharacterized protein</fullName>
    </submittedName>
</protein>
<dbReference type="Proteomes" id="UP001642487">
    <property type="component" value="Chromosome 7"/>
</dbReference>
<evidence type="ECO:0000313" key="2">
    <source>
        <dbReference type="EMBL" id="CAK9325864.1"/>
    </source>
</evidence>
<proteinExistence type="predicted"/>
<feature type="transmembrane region" description="Helical" evidence="1">
    <location>
        <begin position="209"/>
        <end position="229"/>
    </location>
</feature>
<organism evidence="2 3">
    <name type="scientific">Citrullus colocynthis</name>
    <name type="common">colocynth</name>
    <dbReference type="NCBI Taxonomy" id="252529"/>
    <lineage>
        <taxon>Eukaryota</taxon>
        <taxon>Viridiplantae</taxon>
        <taxon>Streptophyta</taxon>
        <taxon>Embryophyta</taxon>
        <taxon>Tracheophyta</taxon>
        <taxon>Spermatophyta</taxon>
        <taxon>Magnoliopsida</taxon>
        <taxon>eudicotyledons</taxon>
        <taxon>Gunneridae</taxon>
        <taxon>Pentapetalae</taxon>
        <taxon>rosids</taxon>
        <taxon>fabids</taxon>
        <taxon>Cucurbitales</taxon>
        <taxon>Cucurbitaceae</taxon>
        <taxon>Benincaseae</taxon>
        <taxon>Citrullus</taxon>
    </lineage>
</organism>
<feature type="transmembrane region" description="Helical" evidence="1">
    <location>
        <begin position="184"/>
        <end position="202"/>
    </location>
</feature>
<keyword evidence="1" id="KW-0812">Transmembrane</keyword>
<gene>
    <name evidence="2" type="ORF">CITCOLO1_LOCUS18137</name>
</gene>
<evidence type="ECO:0000313" key="3">
    <source>
        <dbReference type="Proteomes" id="UP001642487"/>
    </source>
</evidence>
<sequence>MGSASRHFKHFKRYVDGVVLQRQVALQNFKKLDRVVSSATPQFYCVACRCSSSCNSKPYKDDKIVGSSLYKRYKCNMLLWENLGGRPSICSFKSGLSSASGSLCVHQRLSAFVRLLASALDLAGGIVLPPIPSDVAGGSGGPAEETREGSKFPLSLFLSLPPFLLSLSSFFRFCYSSFKFPFSGFQATLCVAASFALLGDLVSRGFSGLVFLFSLFLTICALILPIYSIPNVIYTS</sequence>
<dbReference type="EMBL" id="OZ021741">
    <property type="protein sequence ID" value="CAK9325864.1"/>
    <property type="molecule type" value="Genomic_DNA"/>
</dbReference>
<keyword evidence="1" id="KW-0472">Membrane</keyword>
<reference evidence="2 3" key="1">
    <citation type="submission" date="2024-03" db="EMBL/GenBank/DDBJ databases">
        <authorList>
            <person name="Gkanogiannis A."/>
            <person name="Becerra Lopez-Lavalle L."/>
        </authorList>
    </citation>
    <scope>NUCLEOTIDE SEQUENCE [LARGE SCALE GENOMIC DNA]</scope>
</reference>
<evidence type="ECO:0000256" key="1">
    <source>
        <dbReference type="SAM" id="Phobius"/>
    </source>
</evidence>